<evidence type="ECO:0000313" key="4">
    <source>
        <dbReference type="Proteomes" id="UP000542125"/>
    </source>
</evidence>
<comment type="caution">
    <text evidence="3">The sequence shown here is derived from an EMBL/GenBank/DDBJ whole genome shotgun (WGS) entry which is preliminary data.</text>
</comment>
<dbReference type="EMBL" id="JACBYR010000001">
    <property type="protein sequence ID" value="NYE83924.1"/>
    <property type="molecule type" value="Genomic_DNA"/>
</dbReference>
<proteinExistence type="inferred from homology"/>
<dbReference type="RefSeq" id="WP_257021991.1">
    <property type="nucleotide sequence ID" value="NZ_JACBYR010000001.1"/>
</dbReference>
<comment type="similarity">
    <text evidence="1">Belongs to the UPF0065 (bug) family.</text>
</comment>
<protein>
    <submittedName>
        <fullName evidence="3">Tripartite-type tricarboxylate transporter receptor subunit TctC</fullName>
    </submittedName>
</protein>
<evidence type="ECO:0000313" key="3">
    <source>
        <dbReference type="EMBL" id="NYE83924.1"/>
    </source>
</evidence>
<dbReference type="InterPro" id="IPR005064">
    <property type="entry name" value="BUG"/>
</dbReference>
<dbReference type="PIRSF" id="PIRSF017082">
    <property type="entry name" value="YflP"/>
    <property type="match status" value="1"/>
</dbReference>
<dbReference type="PANTHER" id="PTHR42928">
    <property type="entry name" value="TRICARBOXYLATE-BINDING PROTEIN"/>
    <property type="match status" value="1"/>
</dbReference>
<accession>A0A7Y9LLG6</accession>
<dbReference type="CDD" id="cd13578">
    <property type="entry name" value="PBP2_Bug27"/>
    <property type="match status" value="1"/>
</dbReference>
<sequence length="332" mass="34727">MKTMLRALACVSAGLTSLAMSALPAAGATPTPTAKDYPSRPVTLIVPNAPGGAIDILSRLVSEQLTRTWGQPVVVMYKPGANTVVGTDFVARSEPDGQTIGMVVTSHVINPAMRPKLPFDTIKDLAGVSLMATSQIVITATPSFPANSIADVVAMARQSPGKLSYASPGSGSSMHLTGELLKTETSIDMLHIPYKGSGPAYTEVMAGRVPLLIDPLFSSMPYIKAGKLKALAVAGAQRDPSAPDIPTVAETLPGFNVQSMFGLVVPRATPPDIVDKISKDIASVLATPEFKKRLNDIGMTPVGNTPAQFDAYIKSEMAKWAKVVKTTGAVAD</sequence>
<dbReference type="Proteomes" id="UP000542125">
    <property type="component" value="Unassembled WGS sequence"/>
</dbReference>
<evidence type="ECO:0000256" key="1">
    <source>
        <dbReference type="ARBA" id="ARBA00006987"/>
    </source>
</evidence>
<keyword evidence="3" id="KW-0675">Receptor</keyword>
<keyword evidence="4" id="KW-1185">Reference proteome</keyword>
<name>A0A7Y9LLG6_9BURK</name>
<organism evidence="3 4">
    <name type="scientific">Pigmentiphaga litoralis</name>
    <dbReference type="NCBI Taxonomy" id="516702"/>
    <lineage>
        <taxon>Bacteria</taxon>
        <taxon>Pseudomonadati</taxon>
        <taxon>Pseudomonadota</taxon>
        <taxon>Betaproteobacteria</taxon>
        <taxon>Burkholderiales</taxon>
        <taxon>Alcaligenaceae</taxon>
        <taxon>Pigmentiphaga</taxon>
    </lineage>
</organism>
<reference evidence="3 4" key="1">
    <citation type="submission" date="2020-07" db="EMBL/GenBank/DDBJ databases">
        <title>Genomic Encyclopedia of Type Strains, Phase IV (KMG-V): Genome sequencing to study the core and pangenomes of soil and plant-associated prokaryotes.</title>
        <authorList>
            <person name="Whitman W."/>
        </authorList>
    </citation>
    <scope>NUCLEOTIDE SEQUENCE [LARGE SCALE GENOMIC DNA]</scope>
    <source>
        <strain evidence="3 4">SAS40</strain>
    </source>
</reference>
<gene>
    <name evidence="3" type="ORF">FHW18_003195</name>
</gene>
<dbReference type="InterPro" id="IPR042100">
    <property type="entry name" value="Bug_dom1"/>
</dbReference>
<dbReference type="Gene3D" id="3.40.190.150">
    <property type="entry name" value="Bordetella uptake gene, domain 1"/>
    <property type="match status" value="1"/>
</dbReference>
<feature type="signal peptide" evidence="2">
    <location>
        <begin position="1"/>
        <end position="21"/>
    </location>
</feature>
<keyword evidence="2" id="KW-0732">Signal</keyword>
<evidence type="ECO:0000256" key="2">
    <source>
        <dbReference type="SAM" id="SignalP"/>
    </source>
</evidence>
<dbReference type="PANTHER" id="PTHR42928:SF5">
    <property type="entry name" value="BLR1237 PROTEIN"/>
    <property type="match status" value="1"/>
</dbReference>
<dbReference type="Gene3D" id="3.40.190.10">
    <property type="entry name" value="Periplasmic binding protein-like II"/>
    <property type="match status" value="1"/>
</dbReference>
<dbReference type="Pfam" id="PF03401">
    <property type="entry name" value="TctC"/>
    <property type="match status" value="1"/>
</dbReference>
<dbReference type="SUPFAM" id="SSF53850">
    <property type="entry name" value="Periplasmic binding protein-like II"/>
    <property type="match status" value="1"/>
</dbReference>
<dbReference type="AlphaFoldDB" id="A0A7Y9LLG6"/>
<feature type="chain" id="PRO_5030781087" evidence="2">
    <location>
        <begin position="22"/>
        <end position="332"/>
    </location>
</feature>